<sequence>MRVQGERGGRAPPPPGNVSSGGGDPRRGRRSSSSPSWELSQRGSFKQRGEDKHLPFS</sequence>
<comment type="caution">
    <text evidence="2">The sequence shown here is derived from an EMBL/GenBank/DDBJ whole genome shotgun (WGS) entry which is preliminary data.</text>
</comment>
<name>A0AAW2R0D2_SESRA</name>
<evidence type="ECO:0000313" key="2">
    <source>
        <dbReference type="EMBL" id="KAL0373521.1"/>
    </source>
</evidence>
<protein>
    <submittedName>
        <fullName evidence="2">Uncharacterized protein</fullName>
    </submittedName>
</protein>
<evidence type="ECO:0000256" key="1">
    <source>
        <dbReference type="SAM" id="MobiDB-lite"/>
    </source>
</evidence>
<accession>A0AAW2R0D2</accession>
<feature type="compositionally biased region" description="Basic and acidic residues" evidence="1">
    <location>
        <begin position="47"/>
        <end position="57"/>
    </location>
</feature>
<reference evidence="2" key="2">
    <citation type="journal article" date="2024" name="Plant">
        <title>Genomic evolution and insights into agronomic trait innovations of Sesamum species.</title>
        <authorList>
            <person name="Miao H."/>
            <person name="Wang L."/>
            <person name="Qu L."/>
            <person name="Liu H."/>
            <person name="Sun Y."/>
            <person name="Le M."/>
            <person name="Wang Q."/>
            <person name="Wei S."/>
            <person name="Zheng Y."/>
            <person name="Lin W."/>
            <person name="Duan Y."/>
            <person name="Cao H."/>
            <person name="Xiong S."/>
            <person name="Wang X."/>
            <person name="Wei L."/>
            <person name="Li C."/>
            <person name="Ma Q."/>
            <person name="Ju M."/>
            <person name="Zhao R."/>
            <person name="Li G."/>
            <person name="Mu C."/>
            <person name="Tian Q."/>
            <person name="Mei H."/>
            <person name="Zhang T."/>
            <person name="Gao T."/>
            <person name="Zhang H."/>
        </authorList>
    </citation>
    <scope>NUCLEOTIDE SEQUENCE</scope>
    <source>
        <strain evidence="2">G02</strain>
    </source>
</reference>
<gene>
    <name evidence="2" type="ORF">Sradi_3267800</name>
</gene>
<feature type="region of interest" description="Disordered" evidence="1">
    <location>
        <begin position="1"/>
        <end position="57"/>
    </location>
</feature>
<dbReference type="AlphaFoldDB" id="A0AAW2R0D2"/>
<dbReference type="EMBL" id="JACGWJ010000014">
    <property type="protein sequence ID" value="KAL0373521.1"/>
    <property type="molecule type" value="Genomic_DNA"/>
</dbReference>
<organism evidence="2">
    <name type="scientific">Sesamum radiatum</name>
    <name type="common">Black benniseed</name>
    <dbReference type="NCBI Taxonomy" id="300843"/>
    <lineage>
        <taxon>Eukaryota</taxon>
        <taxon>Viridiplantae</taxon>
        <taxon>Streptophyta</taxon>
        <taxon>Embryophyta</taxon>
        <taxon>Tracheophyta</taxon>
        <taxon>Spermatophyta</taxon>
        <taxon>Magnoliopsida</taxon>
        <taxon>eudicotyledons</taxon>
        <taxon>Gunneridae</taxon>
        <taxon>Pentapetalae</taxon>
        <taxon>asterids</taxon>
        <taxon>lamiids</taxon>
        <taxon>Lamiales</taxon>
        <taxon>Pedaliaceae</taxon>
        <taxon>Sesamum</taxon>
    </lineage>
</organism>
<proteinExistence type="predicted"/>
<reference evidence="2" key="1">
    <citation type="submission" date="2020-06" db="EMBL/GenBank/DDBJ databases">
        <authorList>
            <person name="Li T."/>
            <person name="Hu X."/>
            <person name="Zhang T."/>
            <person name="Song X."/>
            <person name="Zhang H."/>
            <person name="Dai N."/>
            <person name="Sheng W."/>
            <person name="Hou X."/>
            <person name="Wei L."/>
        </authorList>
    </citation>
    <scope>NUCLEOTIDE SEQUENCE</scope>
    <source>
        <strain evidence="2">G02</strain>
        <tissue evidence="2">Leaf</tissue>
    </source>
</reference>